<dbReference type="PIRSF" id="PIRSF005719">
    <property type="entry name" value="SMC"/>
    <property type="match status" value="1"/>
</dbReference>
<evidence type="ECO:0000256" key="9">
    <source>
        <dbReference type="ARBA" id="ARBA00023242"/>
    </source>
</evidence>
<dbReference type="FunFam" id="3.40.50.300:FF:000585">
    <property type="entry name" value="Structural maintenance of chromosomes 4"/>
    <property type="match status" value="1"/>
</dbReference>
<evidence type="ECO:0000256" key="3">
    <source>
        <dbReference type="ARBA" id="ARBA00022618"/>
    </source>
</evidence>
<dbReference type="InterPro" id="IPR027417">
    <property type="entry name" value="P-loop_NTPase"/>
</dbReference>
<dbReference type="GO" id="GO:0005634">
    <property type="term" value="C:nucleus"/>
    <property type="evidence" value="ECO:0007669"/>
    <property type="project" value="UniProtKB-SubCell"/>
</dbReference>
<feature type="compositionally biased region" description="Low complexity" evidence="13">
    <location>
        <begin position="1337"/>
        <end position="1346"/>
    </location>
</feature>
<dbReference type="Gene3D" id="1.20.1060.20">
    <property type="match status" value="1"/>
</dbReference>
<feature type="region of interest" description="Disordered" evidence="13">
    <location>
        <begin position="1337"/>
        <end position="1358"/>
    </location>
</feature>
<comment type="caution">
    <text evidence="15">The sequence shown here is derived from an EMBL/GenBank/DDBJ whole genome shotgun (WGS) entry which is preliminary data.</text>
</comment>
<dbReference type="PANTHER" id="PTHR18937">
    <property type="entry name" value="STRUCTURAL MAINTENANCE OF CHROMOSOMES SMC FAMILY MEMBER"/>
    <property type="match status" value="1"/>
</dbReference>
<evidence type="ECO:0000259" key="14">
    <source>
        <dbReference type="SMART" id="SM00968"/>
    </source>
</evidence>
<feature type="coiled-coil region" evidence="12">
    <location>
        <begin position="837"/>
        <end position="1050"/>
    </location>
</feature>
<organism evidence="15 16">
    <name type="scientific">Melipona bicolor</name>
    <dbReference type="NCBI Taxonomy" id="60889"/>
    <lineage>
        <taxon>Eukaryota</taxon>
        <taxon>Metazoa</taxon>
        <taxon>Ecdysozoa</taxon>
        <taxon>Arthropoda</taxon>
        <taxon>Hexapoda</taxon>
        <taxon>Insecta</taxon>
        <taxon>Pterygota</taxon>
        <taxon>Neoptera</taxon>
        <taxon>Endopterygota</taxon>
        <taxon>Hymenoptera</taxon>
        <taxon>Apocrita</taxon>
        <taxon>Aculeata</taxon>
        <taxon>Apoidea</taxon>
        <taxon>Anthophila</taxon>
        <taxon>Apidae</taxon>
        <taxon>Melipona</taxon>
    </lineage>
</organism>
<dbReference type="SUPFAM" id="SSF57997">
    <property type="entry name" value="Tropomyosin"/>
    <property type="match status" value="1"/>
</dbReference>
<dbReference type="Gene3D" id="1.20.5.340">
    <property type="match status" value="1"/>
</dbReference>
<keyword evidence="7 12" id="KW-0175">Coiled coil</keyword>
<keyword evidence="16" id="KW-1185">Reference proteome</keyword>
<evidence type="ECO:0000256" key="12">
    <source>
        <dbReference type="SAM" id="Coils"/>
    </source>
</evidence>
<dbReference type="Pfam" id="PF06470">
    <property type="entry name" value="SMC_hinge"/>
    <property type="match status" value="1"/>
</dbReference>
<evidence type="ECO:0000256" key="13">
    <source>
        <dbReference type="SAM" id="MobiDB-lite"/>
    </source>
</evidence>
<evidence type="ECO:0000313" key="16">
    <source>
        <dbReference type="Proteomes" id="UP001177670"/>
    </source>
</evidence>
<dbReference type="Gene3D" id="3.40.50.300">
    <property type="entry name" value="P-loop containing nucleotide triphosphate hydrolases"/>
    <property type="match status" value="2"/>
</dbReference>
<feature type="coiled-coil region" evidence="12">
    <location>
        <begin position="757"/>
        <end position="812"/>
    </location>
</feature>
<dbReference type="EMBL" id="JAHYIQ010000021">
    <property type="protein sequence ID" value="KAK1123301.1"/>
    <property type="molecule type" value="Genomic_DNA"/>
</dbReference>
<evidence type="ECO:0000256" key="2">
    <source>
        <dbReference type="ARBA" id="ARBA00006005"/>
    </source>
</evidence>
<dbReference type="FunFam" id="3.40.50.300:FF:000481">
    <property type="entry name" value="Structural maintenance of chromosomes 4"/>
    <property type="match status" value="1"/>
</dbReference>
<gene>
    <name evidence="15" type="ORF">K0M31_008922</name>
</gene>
<dbReference type="SUPFAM" id="SSF52540">
    <property type="entry name" value="P-loop containing nucleoside triphosphate hydrolases"/>
    <property type="match status" value="1"/>
</dbReference>
<keyword evidence="4" id="KW-0547">Nucleotide-binding</keyword>
<accession>A0AA40KK16</accession>
<evidence type="ECO:0000256" key="1">
    <source>
        <dbReference type="ARBA" id="ARBA00004123"/>
    </source>
</evidence>
<feature type="domain" description="SMC hinge" evidence="14">
    <location>
        <begin position="593"/>
        <end position="709"/>
    </location>
</feature>
<proteinExistence type="inferred from homology"/>
<evidence type="ECO:0000313" key="15">
    <source>
        <dbReference type="EMBL" id="KAK1123301.1"/>
    </source>
</evidence>
<dbReference type="PANTHER" id="PTHR18937:SF172">
    <property type="entry name" value="STRUCTURAL MAINTENANCE OF CHROMOSOMES PROTEIN"/>
    <property type="match status" value="1"/>
</dbReference>
<protein>
    <recommendedName>
        <fullName evidence="11">Structural maintenance of chromosomes protein</fullName>
    </recommendedName>
</protein>
<evidence type="ECO:0000256" key="11">
    <source>
        <dbReference type="PIRNR" id="PIRNR005719"/>
    </source>
</evidence>
<dbReference type="Proteomes" id="UP001177670">
    <property type="component" value="Unassembled WGS sequence"/>
</dbReference>
<comment type="similarity">
    <text evidence="2">Belongs to the SMC family. SMC4 subfamily.</text>
</comment>
<keyword evidence="5" id="KW-0498">Mitosis</keyword>
<dbReference type="GO" id="GO:0000796">
    <property type="term" value="C:condensin complex"/>
    <property type="evidence" value="ECO:0007669"/>
    <property type="project" value="TreeGrafter"/>
</dbReference>
<keyword evidence="8" id="KW-0226">DNA condensation</keyword>
<evidence type="ECO:0000256" key="10">
    <source>
        <dbReference type="ARBA" id="ARBA00023306"/>
    </source>
</evidence>
<evidence type="ECO:0000256" key="4">
    <source>
        <dbReference type="ARBA" id="ARBA00022741"/>
    </source>
</evidence>
<dbReference type="InterPro" id="IPR036277">
    <property type="entry name" value="SMC_hinge_sf"/>
</dbReference>
<dbReference type="InterPro" id="IPR010935">
    <property type="entry name" value="SMC_hinge"/>
</dbReference>
<comment type="subcellular location">
    <subcellularLocation>
        <location evidence="1 11">Nucleus</location>
    </subcellularLocation>
</comment>
<keyword evidence="9 11" id="KW-0539">Nucleus</keyword>
<dbReference type="GO" id="GO:0005524">
    <property type="term" value="F:ATP binding"/>
    <property type="evidence" value="ECO:0007669"/>
    <property type="project" value="UniProtKB-KW"/>
</dbReference>
<evidence type="ECO:0000256" key="7">
    <source>
        <dbReference type="ARBA" id="ARBA00023054"/>
    </source>
</evidence>
<feature type="coiled-coil region" evidence="12">
    <location>
        <begin position="307"/>
        <end position="415"/>
    </location>
</feature>
<reference evidence="15" key="1">
    <citation type="submission" date="2021-10" db="EMBL/GenBank/DDBJ databases">
        <title>Melipona bicolor Genome sequencing and assembly.</title>
        <authorList>
            <person name="Araujo N.S."/>
            <person name="Arias M.C."/>
        </authorList>
    </citation>
    <scope>NUCLEOTIDE SEQUENCE</scope>
    <source>
        <strain evidence="15">USP_2M_L1-L4_2017</strain>
        <tissue evidence="15">Whole body</tissue>
    </source>
</reference>
<dbReference type="GO" id="GO:0051301">
    <property type="term" value="P:cell division"/>
    <property type="evidence" value="ECO:0007669"/>
    <property type="project" value="UniProtKB-KW"/>
</dbReference>
<evidence type="ECO:0000256" key="5">
    <source>
        <dbReference type="ARBA" id="ARBA00022776"/>
    </source>
</evidence>
<dbReference type="Pfam" id="PF02463">
    <property type="entry name" value="SMC_N"/>
    <property type="match status" value="2"/>
</dbReference>
<dbReference type="InterPro" id="IPR024704">
    <property type="entry name" value="SMC"/>
</dbReference>
<dbReference type="SMART" id="SM00968">
    <property type="entry name" value="SMC_hinge"/>
    <property type="match status" value="1"/>
</dbReference>
<name>A0AA40KK16_9HYME</name>
<dbReference type="SUPFAM" id="SSF75553">
    <property type="entry name" value="Smc hinge domain"/>
    <property type="match status" value="1"/>
</dbReference>
<keyword evidence="10" id="KW-0131">Cell cycle</keyword>
<dbReference type="GO" id="GO:0007076">
    <property type="term" value="P:mitotic chromosome condensation"/>
    <property type="evidence" value="ECO:0007669"/>
    <property type="project" value="TreeGrafter"/>
</dbReference>
<keyword evidence="3" id="KW-0132">Cell division</keyword>
<evidence type="ECO:0000256" key="6">
    <source>
        <dbReference type="ARBA" id="ARBA00022840"/>
    </source>
</evidence>
<evidence type="ECO:0000256" key="8">
    <source>
        <dbReference type="ARBA" id="ARBA00023067"/>
    </source>
</evidence>
<dbReference type="Gene3D" id="3.30.70.1620">
    <property type="match status" value="1"/>
</dbReference>
<keyword evidence="6" id="KW-0067">ATP-binding</keyword>
<sequence length="1358" mass="156885">MQNIFINRMAEENQIRDGSFKAVNEEYVLCEDKESGIRVDDDIYIPPPLKTINEIDVNGPRLMITKIVNENFKSYGGTQVIGPFHECFSAIVGPNGSGKSNVIDSMLFVFGYRASKIRSKKISILIHNSNEYQNVNSCTVSIYFQQIIDKLDANYDIVPNSEFFISRTAFKDNSSYYELNKKKVQFKEIAKLLRSYGVDLDHNRFLILQGEVEQIAMMKPKAQNENDTGMLEFLEDIIGTVRYKEPLMKLSNKIEFLSEHRVEKLNRLKIVEKEKATLEEPMQKAIEYLQLENTIAKLQHQLYCCQRYETSKEISQQENKLNELDKDLSELKNKMKEVHAEKEQKNKVIKEENIARDNLQKKKDEIITEFDKIRKHDESLHAELVETNKRRKANITSLKTEKSKLEELYKVSEKNTKDIKECEEFIEKHSKNKIKEEAVLEKLMVELSKKTKPLLNERSELEKKLISLRKDVDQAQAAFNIAQSELKLYISIESTEKEKLEKLKHSLKIITDNLIARNEQLHSLENKIPHSEKELIKIQQESKQVKTKEIEMTSKLKRMKISIEEQKFAMQANKSKNIIINSLMKEKKEGRIFGIFGRLGDLGAIDSKYDIAVSTACGPLDNIVVDTVTTAQTCITFLRENDIGRATFIPLEKQQHLLSKCKQKMQTPENVLRLFELIQVEDERVLPAFYYALQDTLVANDLDQATRIAYGCKRFRVVTLKGELIELSGTMSGGGRNALRGRMGQRIVKNESSLVDIKALESNLDITCKECNQLKDKSQFLENQIHILNTSLKNMKVTKEKLLIEVKTLNEQKPSLLAQIKVQEKKTAELVSNPQKVQELEKVMTATKKTLENMQENSRTIENQVTDINREIDALSGNSVKNQQKEVADLSKAIDNIKAEICKLQVAIKTAERNVKKIEQRIESLENNAHTCEQRIYKIQKEKQGLEEQGKEYVKKLDELTEILLKRDENMSSFKEELDALQARENKMQAVKIDLDQKLKEHRNTFKELKQKIPDFTKRIADIKLQIIPGENTEELKELTEKELNELEEKVLIGNLQKVKKKLPTEIPNMQLIAEYKEKDALYLQRAADLEKITIERNKIRDVYEVVRRRRIQEFLTGFTIITDKLKEMYQMITLGGDAELELVDSLDPFSEGIAFSVRPPKKSWKNICNLSGGEKTLSSLALVFALHHYKPTPLYFMDEIDAALDFKNVSIVGNYIKERTKNAQFIIISLRSNMFELADCLVGIYKTYNCTKSVTIDLKKYYEKNEIAPPTQISSKTLYSTQTQKFAMQSQHKENYKAQNMNTVQSTEKVQESNENVFELSELELCPTPRKAPIENNHINTNDNNICDKPLKKKRKI</sequence>
<dbReference type="InterPro" id="IPR003395">
    <property type="entry name" value="RecF/RecN/SMC_N"/>
</dbReference>
<dbReference type="GO" id="GO:0016887">
    <property type="term" value="F:ATP hydrolysis activity"/>
    <property type="evidence" value="ECO:0007669"/>
    <property type="project" value="InterPro"/>
</dbReference>